<protein>
    <submittedName>
        <fullName evidence="2">Uncharacterized protein</fullName>
    </submittedName>
</protein>
<feature type="transmembrane region" description="Helical" evidence="1">
    <location>
        <begin position="32"/>
        <end position="65"/>
    </location>
</feature>
<dbReference type="Proteomes" id="UP000646738">
    <property type="component" value="Unassembled WGS sequence"/>
</dbReference>
<accession>A0ABQ3RAD0</accession>
<organism evidence="2 3">
    <name type="scientific">Streptomyces rubradiris</name>
    <name type="common">Streptomyces achromogenes subsp. rubradiris</name>
    <dbReference type="NCBI Taxonomy" id="285531"/>
    <lineage>
        <taxon>Bacteria</taxon>
        <taxon>Bacillati</taxon>
        <taxon>Actinomycetota</taxon>
        <taxon>Actinomycetes</taxon>
        <taxon>Kitasatosporales</taxon>
        <taxon>Streptomycetaceae</taxon>
        <taxon>Streptomyces</taxon>
    </lineage>
</organism>
<gene>
    <name evidence="2" type="ORF">Srubr_26650</name>
</gene>
<keyword evidence="1" id="KW-0472">Membrane</keyword>
<comment type="caution">
    <text evidence="2">The sequence shown here is derived from an EMBL/GenBank/DDBJ whole genome shotgun (WGS) entry which is preliminary data.</text>
</comment>
<proteinExistence type="predicted"/>
<name>A0ABQ3RAD0_STRRR</name>
<evidence type="ECO:0000313" key="2">
    <source>
        <dbReference type="EMBL" id="GHI52819.1"/>
    </source>
</evidence>
<evidence type="ECO:0000256" key="1">
    <source>
        <dbReference type="SAM" id="Phobius"/>
    </source>
</evidence>
<sequence length="91" mass="9320">MGRVKIDARTIEAVNALIRLFLVRVDELHTGLFFAVIPLFVIVVGAAALAVVVIAAAVFLVTGALGVILMARRGISAAAARSAATPAVNAP</sequence>
<evidence type="ECO:0000313" key="3">
    <source>
        <dbReference type="Proteomes" id="UP000646738"/>
    </source>
</evidence>
<keyword evidence="1" id="KW-1133">Transmembrane helix</keyword>
<dbReference type="EMBL" id="BNEA01000010">
    <property type="protein sequence ID" value="GHI52819.1"/>
    <property type="molecule type" value="Genomic_DNA"/>
</dbReference>
<keyword evidence="3" id="KW-1185">Reference proteome</keyword>
<keyword evidence="1" id="KW-0812">Transmembrane</keyword>
<reference evidence="3" key="1">
    <citation type="submission" date="2023-07" db="EMBL/GenBank/DDBJ databases">
        <title>Whole genome shotgun sequence of Streptomyces achromogenes subsp. rubradiris NBRC 14000.</title>
        <authorList>
            <person name="Komaki H."/>
            <person name="Tamura T."/>
        </authorList>
    </citation>
    <scope>NUCLEOTIDE SEQUENCE [LARGE SCALE GENOMIC DNA]</scope>
    <source>
        <strain evidence="3">NBRC 14000</strain>
    </source>
</reference>